<proteinExistence type="predicted"/>
<dbReference type="PROSITE" id="PS50016">
    <property type="entry name" value="ZF_PHD_2"/>
    <property type="match status" value="2"/>
</dbReference>
<dbReference type="InterPro" id="IPR011011">
    <property type="entry name" value="Znf_FYVE_PHD"/>
</dbReference>
<dbReference type="GO" id="GO:0008270">
    <property type="term" value="F:zinc ion binding"/>
    <property type="evidence" value="ECO:0007669"/>
    <property type="project" value="UniProtKB-KW"/>
</dbReference>
<keyword evidence="7" id="KW-0804">Transcription</keyword>
<comment type="caution">
    <text evidence="12">The sequence shown here is derived from an EMBL/GenBank/DDBJ whole genome shotgun (WGS) entry which is preliminary data.</text>
</comment>
<dbReference type="InterPro" id="IPR001965">
    <property type="entry name" value="Znf_PHD"/>
</dbReference>
<evidence type="ECO:0000256" key="5">
    <source>
        <dbReference type="ARBA" id="ARBA00022833"/>
    </source>
</evidence>
<organism evidence="12 13">
    <name type="scientific">Hesseltinella vesiculosa</name>
    <dbReference type="NCBI Taxonomy" id="101127"/>
    <lineage>
        <taxon>Eukaryota</taxon>
        <taxon>Fungi</taxon>
        <taxon>Fungi incertae sedis</taxon>
        <taxon>Mucoromycota</taxon>
        <taxon>Mucoromycotina</taxon>
        <taxon>Mucoromycetes</taxon>
        <taxon>Mucorales</taxon>
        <taxon>Cunninghamellaceae</taxon>
        <taxon>Hesseltinella</taxon>
    </lineage>
</organism>
<keyword evidence="5" id="KW-0862">Zinc</keyword>
<keyword evidence="2" id="KW-0479">Metal-binding</keyword>
<keyword evidence="4 9" id="KW-0863">Zinc-finger</keyword>
<dbReference type="Pfam" id="PF00628">
    <property type="entry name" value="PHD"/>
    <property type="match status" value="1"/>
</dbReference>
<dbReference type="PANTHER" id="PTHR45888">
    <property type="entry name" value="HL01030P-RELATED"/>
    <property type="match status" value="1"/>
</dbReference>
<evidence type="ECO:0000259" key="11">
    <source>
        <dbReference type="PROSITE" id="PS50016"/>
    </source>
</evidence>
<evidence type="ECO:0000256" key="3">
    <source>
        <dbReference type="ARBA" id="ARBA00022737"/>
    </source>
</evidence>
<comment type="subcellular location">
    <subcellularLocation>
        <location evidence="1">Nucleus</location>
    </subcellularLocation>
</comment>
<dbReference type="SMART" id="SM00184">
    <property type="entry name" value="RING"/>
    <property type="match status" value="3"/>
</dbReference>
<evidence type="ECO:0000256" key="9">
    <source>
        <dbReference type="PROSITE-ProRule" id="PRU00146"/>
    </source>
</evidence>
<feature type="region of interest" description="Disordered" evidence="10">
    <location>
        <begin position="1"/>
        <end position="36"/>
    </location>
</feature>
<evidence type="ECO:0000256" key="4">
    <source>
        <dbReference type="ARBA" id="ARBA00022771"/>
    </source>
</evidence>
<evidence type="ECO:0000256" key="8">
    <source>
        <dbReference type="ARBA" id="ARBA00023242"/>
    </source>
</evidence>
<evidence type="ECO:0000256" key="7">
    <source>
        <dbReference type="ARBA" id="ARBA00023163"/>
    </source>
</evidence>
<feature type="domain" description="PHD-type" evidence="11">
    <location>
        <begin position="527"/>
        <end position="577"/>
    </location>
</feature>
<feature type="domain" description="PHD-type" evidence="11">
    <location>
        <begin position="626"/>
        <end position="691"/>
    </location>
</feature>
<dbReference type="SMART" id="SM00249">
    <property type="entry name" value="PHD"/>
    <property type="match status" value="3"/>
</dbReference>
<dbReference type="InterPro" id="IPR013933">
    <property type="entry name" value="CRC_Rsc7/Swp82"/>
</dbReference>
<dbReference type="Proteomes" id="UP000242146">
    <property type="component" value="Unassembled WGS sequence"/>
</dbReference>
<keyword evidence="6" id="KW-0805">Transcription regulation</keyword>
<gene>
    <name evidence="12" type="ORF">DM01DRAFT_1338790</name>
</gene>
<dbReference type="STRING" id="101127.A0A1X2G8N7"/>
<dbReference type="AlphaFoldDB" id="A0A1X2G8N7"/>
<evidence type="ECO:0000256" key="1">
    <source>
        <dbReference type="ARBA" id="ARBA00004123"/>
    </source>
</evidence>
<evidence type="ECO:0000313" key="13">
    <source>
        <dbReference type="Proteomes" id="UP000242146"/>
    </source>
</evidence>
<dbReference type="Gene3D" id="3.30.40.10">
    <property type="entry name" value="Zinc/RING finger domain, C3HC4 (zinc finger)"/>
    <property type="match status" value="2"/>
</dbReference>
<keyword evidence="3" id="KW-0677">Repeat</keyword>
<dbReference type="EMBL" id="MCGT01000031">
    <property type="protein sequence ID" value="ORX47952.1"/>
    <property type="molecule type" value="Genomic_DNA"/>
</dbReference>
<protein>
    <recommendedName>
        <fullName evidence="11">PHD-type domain-containing protein</fullName>
    </recommendedName>
</protein>
<feature type="compositionally biased region" description="Basic and acidic residues" evidence="10">
    <location>
        <begin position="24"/>
        <end position="36"/>
    </location>
</feature>
<dbReference type="InterPro" id="IPR019787">
    <property type="entry name" value="Znf_PHD-finger"/>
</dbReference>
<evidence type="ECO:0000256" key="6">
    <source>
        <dbReference type="ARBA" id="ARBA00023015"/>
    </source>
</evidence>
<dbReference type="SUPFAM" id="SSF57903">
    <property type="entry name" value="FYVE/PHD zinc finger"/>
    <property type="match status" value="3"/>
</dbReference>
<evidence type="ECO:0000313" key="12">
    <source>
        <dbReference type="EMBL" id="ORX47952.1"/>
    </source>
</evidence>
<sequence>MPDQSDATDNESHPQDHDDDIDEAGEKKIDSNGNLQDDRSFKVPTFTLPTRGELVMMLAMDPAKLLGFRDSNVFFNKNRTLQRVRLTDEEKDVLVDRGLVIPWFRHREVAVVTARSIFKRFGAKVIKKGRRCRDDYFEALARAEGFTGELVVMEKKTELMHLAGDLNREGHHYDDNGRIPLLSSPSIVAAATAKVIDTMPTSPLALARAAAPASASSGASSITPLTLHQHPPISSTVTAQEWMYQCVQQLRVFNTQLQTCREQHPVFFDMHTNVNQIASATQPTQCKYVDVSDKNTIEFDHHDASTAVMPSVSAPLSDPTIQQILAYLPPAVQASAKSILKPCLPLSLQEADDAYPLALMDNQYQGLFPTNFTRFGFGKPDLDSAGTMVSKSQSMMAQQFYLNQLYFFVGQQRKRNIVMPPSSFLPPTEVSPTDAQAHEPPATEINGVEKNSEKKVVKSPALPQCAECKHLSAPNNAMDEYGLALCDPFFMVGCANCHRKYHPNCAHLTTPKQLAAVDSYPWYCPECKFCCICRSTGDETKLMMCDGCDRGWHTDCCTPPVVDIPEGQWLCPLCAICHSCSSIDVVGGNDRSNEFIHAVAPATKEYSYPVYLATYCSPCYQNFMDDRFCPVCMRSYTDGDDVAEDDKEMVTCDKCERWIHTRCDKAMTPKRYNEICDDENAKYTCPMCAGDYCAYEPENSLSMLAMNSLGPPRGTAIGEIGEKVRTRGVVLYKNFKVGVPEITGAGTNKPSQM</sequence>
<evidence type="ECO:0000256" key="10">
    <source>
        <dbReference type="SAM" id="MobiDB-lite"/>
    </source>
</evidence>
<dbReference type="Pfam" id="PF08624">
    <property type="entry name" value="CRC_subunit"/>
    <property type="match status" value="1"/>
</dbReference>
<dbReference type="OrthoDB" id="787137at2759"/>
<dbReference type="InterPro" id="IPR013083">
    <property type="entry name" value="Znf_RING/FYVE/PHD"/>
</dbReference>
<dbReference type="GO" id="GO:0005634">
    <property type="term" value="C:nucleus"/>
    <property type="evidence" value="ECO:0007669"/>
    <property type="project" value="UniProtKB-SubCell"/>
</dbReference>
<name>A0A1X2G8N7_9FUNG</name>
<keyword evidence="8" id="KW-0539">Nucleus</keyword>
<accession>A0A1X2G8N7</accession>
<evidence type="ECO:0000256" key="2">
    <source>
        <dbReference type="ARBA" id="ARBA00022723"/>
    </source>
</evidence>
<reference evidence="12 13" key="1">
    <citation type="submission" date="2016-07" db="EMBL/GenBank/DDBJ databases">
        <title>Pervasive Adenine N6-methylation of Active Genes in Fungi.</title>
        <authorList>
            <consortium name="DOE Joint Genome Institute"/>
            <person name="Mondo S.J."/>
            <person name="Dannebaum R.O."/>
            <person name="Kuo R.C."/>
            <person name="Labutti K."/>
            <person name="Haridas S."/>
            <person name="Kuo A."/>
            <person name="Salamov A."/>
            <person name="Ahrendt S.R."/>
            <person name="Lipzen A."/>
            <person name="Sullivan W."/>
            <person name="Andreopoulos W.B."/>
            <person name="Clum A."/>
            <person name="Lindquist E."/>
            <person name="Daum C."/>
            <person name="Ramamoorthy G.K."/>
            <person name="Gryganskyi A."/>
            <person name="Culley D."/>
            <person name="Magnuson J.K."/>
            <person name="James T.Y."/>
            <person name="O'Malley M.A."/>
            <person name="Stajich J.E."/>
            <person name="Spatafora J.W."/>
            <person name="Visel A."/>
            <person name="Grigoriev I.V."/>
        </authorList>
    </citation>
    <scope>NUCLEOTIDE SEQUENCE [LARGE SCALE GENOMIC DNA]</scope>
    <source>
        <strain evidence="12 13">NRRL 3301</strain>
    </source>
</reference>
<keyword evidence="13" id="KW-1185">Reference proteome</keyword>
<dbReference type="InterPro" id="IPR001841">
    <property type="entry name" value="Znf_RING"/>
</dbReference>
<dbReference type="PANTHER" id="PTHR45888:SF4">
    <property type="entry name" value="PHD FINGER PROTEIN 10"/>
    <property type="match status" value="1"/>
</dbReference>